<evidence type="ECO:0000256" key="1">
    <source>
        <dbReference type="ARBA" id="ARBA00004429"/>
    </source>
</evidence>
<protein>
    <recommendedName>
        <fullName evidence="9">TRAP transporter small permease protein</fullName>
    </recommendedName>
</protein>
<sequence length="178" mass="19948">MQRATDLFFRFLELLLILLLSGMAIMVFVNVVLRYGFNSGLNISDELSRYFFVWVTFIGAVVAFREHAHVGVETLVALFGRKGRILCMILSNIIIIGVAAIFFWGTWKQYPINASMDAPVTKISMIWVYGIGFFTGAGIVLIALERLIRLLTGRVTEDEIAAFAGENLTAEKMAERSQ</sequence>
<feature type="transmembrane region" description="Helical" evidence="9">
    <location>
        <begin position="85"/>
        <end position="106"/>
    </location>
</feature>
<evidence type="ECO:0000256" key="4">
    <source>
        <dbReference type="ARBA" id="ARBA00022519"/>
    </source>
</evidence>
<evidence type="ECO:0000256" key="5">
    <source>
        <dbReference type="ARBA" id="ARBA00022692"/>
    </source>
</evidence>
<dbReference type="PANTHER" id="PTHR35011">
    <property type="entry name" value="2,3-DIKETO-L-GULONATE TRAP TRANSPORTER SMALL PERMEASE PROTEIN YIAM"/>
    <property type="match status" value="1"/>
</dbReference>
<organism evidence="11 12">
    <name type="scientific">Pararhizobium antarcticum</name>
    <dbReference type="NCBI Taxonomy" id="1798805"/>
    <lineage>
        <taxon>Bacteria</taxon>
        <taxon>Pseudomonadati</taxon>
        <taxon>Pseudomonadota</taxon>
        <taxon>Alphaproteobacteria</taxon>
        <taxon>Hyphomicrobiales</taxon>
        <taxon>Rhizobiaceae</taxon>
        <taxon>Rhizobium/Agrobacterium group</taxon>
        <taxon>Pararhizobium</taxon>
    </lineage>
</organism>
<keyword evidence="12" id="KW-1185">Reference proteome</keyword>
<comment type="function">
    <text evidence="9">Part of the tripartite ATP-independent periplasmic (TRAP) transport system.</text>
</comment>
<comment type="subcellular location">
    <subcellularLocation>
        <location evidence="1 9">Cell inner membrane</location>
        <topology evidence="1 9">Multi-pass membrane protein</topology>
    </subcellularLocation>
</comment>
<feature type="transmembrane region" description="Helical" evidence="9">
    <location>
        <begin position="126"/>
        <end position="144"/>
    </location>
</feature>
<feature type="transmembrane region" description="Helical" evidence="9">
    <location>
        <begin position="47"/>
        <end position="64"/>
    </location>
</feature>
<evidence type="ECO:0000313" key="11">
    <source>
        <dbReference type="EMBL" id="OJF99550.1"/>
    </source>
</evidence>
<dbReference type="GO" id="GO:0015740">
    <property type="term" value="P:C4-dicarboxylate transport"/>
    <property type="evidence" value="ECO:0007669"/>
    <property type="project" value="TreeGrafter"/>
</dbReference>
<keyword evidence="7 9" id="KW-0472">Membrane</keyword>
<keyword evidence="3" id="KW-1003">Cell membrane</keyword>
<evidence type="ECO:0000313" key="12">
    <source>
        <dbReference type="Proteomes" id="UP000182661"/>
    </source>
</evidence>
<keyword evidence="6 9" id="KW-1133">Transmembrane helix</keyword>
<dbReference type="GO" id="GO:0005886">
    <property type="term" value="C:plasma membrane"/>
    <property type="evidence" value="ECO:0007669"/>
    <property type="project" value="UniProtKB-SubCell"/>
</dbReference>
<evidence type="ECO:0000256" key="6">
    <source>
        <dbReference type="ARBA" id="ARBA00022989"/>
    </source>
</evidence>
<comment type="caution">
    <text evidence="11">The sequence shown here is derived from an EMBL/GenBank/DDBJ whole genome shotgun (WGS) entry which is preliminary data.</text>
</comment>
<reference evidence="11 12" key="1">
    <citation type="submission" date="2016-02" db="EMBL/GenBank/DDBJ databases">
        <title>Genome sequencing of a beta-galactosidase producing bacteria Rhizobium sp. 59.</title>
        <authorList>
            <person name="Wang D."/>
            <person name="Kot W."/>
            <person name="Qin Y."/>
            <person name="Hansen L."/>
            <person name="Naqvi K."/>
            <person name="Rensing C."/>
        </authorList>
    </citation>
    <scope>NUCLEOTIDE SEQUENCE [LARGE SCALE GENOMIC DNA]</scope>
    <source>
        <strain evidence="11 12">59</strain>
    </source>
</reference>
<name>A0A657LWP9_9HYPH</name>
<dbReference type="RefSeq" id="WP_071832018.1">
    <property type="nucleotide sequence ID" value="NZ_LSRP01000068.1"/>
</dbReference>
<keyword evidence="5 9" id="KW-0812">Transmembrane</keyword>
<dbReference type="Proteomes" id="UP000182661">
    <property type="component" value="Unassembled WGS sequence"/>
</dbReference>
<keyword evidence="2 9" id="KW-0813">Transport</keyword>
<evidence type="ECO:0000256" key="9">
    <source>
        <dbReference type="RuleBase" id="RU369079"/>
    </source>
</evidence>
<dbReference type="EMBL" id="LSRP01000068">
    <property type="protein sequence ID" value="OJF99550.1"/>
    <property type="molecule type" value="Genomic_DNA"/>
</dbReference>
<dbReference type="PANTHER" id="PTHR35011:SF2">
    <property type="entry name" value="2,3-DIKETO-L-GULONATE TRAP TRANSPORTER SMALL PERMEASE PROTEIN YIAM"/>
    <property type="match status" value="1"/>
</dbReference>
<comment type="subunit">
    <text evidence="9">The complex comprises the extracytoplasmic solute receptor protein and the two transmembrane proteins.</text>
</comment>
<dbReference type="InterPro" id="IPR055348">
    <property type="entry name" value="DctQ"/>
</dbReference>
<keyword evidence="4 9" id="KW-0997">Cell inner membrane</keyword>
<dbReference type="Pfam" id="PF04290">
    <property type="entry name" value="DctQ"/>
    <property type="match status" value="1"/>
</dbReference>
<evidence type="ECO:0000256" key="2">
    <source>
        <dbReference type="ARBA" id="ARBA00022448"/>
    </source>
</evidence>
<dbReference type="AlphaFoldDB" id="A0A657LWP9"/>
<evidence type="ECO:0000256" key="7">
    <source>
        <dbReference type="ARBA" id="ARBA00023136"/>
    </source>
</evidence>
<dbReference type="InterPro" id="IPR007387">
    <property type="entry name" value="TRAP_DctQ"/>
</dbReference>
<evidence type="ECO:0000259" key="10">
    <source>
        <dbReference type="Pfam" id="PF04290"/>
    </source>
</evidence>
<feature type="domain" description="Tripartite ATP-independent periplasmic transporters DctQ component" evidence="10">
    <location>
        <begin position="23"/>
        <end position="152"/>
    </location>
</feature>
<proteinExistence type="inferred from homology"/>
<dbReference type="GO" id="GO:0022857">
    <property type="term" value="F:transmembrane transporter activity"/>
    <property type="evidence" value="ECO:0007669"/>
    <property type="project" value="UniProtKB-UniRule"/>
</dbReference>
<evidence type="ECO:0000256" key="8">
    <source>
        <dbReference type="ARBA" id="ARBA00038436"/>
    </source>
</evidence>
<dbReference type="OrthoDB" id="4964541at2"/>
<comment type="similarity">
    <text evidence="8 9">Belongs to the TRAP transporter small permease family.</text>
</comment>
<evidence type="ECO:0000256" key="3">
    <source>
        <dbReference type="ARBA" id="ARBA00022475"/>
    </source>
</evidence>
<gene>
    <name evidence="11" type="ORF">AX760_12435</name>
</gene>
<feature type="transmembrane region" description="Helical" evidence="9">
    <location>
        <begin position="12"/>
        <end position="35"/>
    </location>
</feature>
<accession>A0A657LWP9</accession>